<dbReference type="PROSITE" id="PS51257">
    <property type="entry name" value="PROKAR_LIPOPROTEIN"/>
    <property type="match status" value="1"/>
</dbReference>
<dbReference type="RefSeq" id="WP_230528087.1">
    <property type="nucleotide sequence ID" value="NZ_JAJGAK010000004.1"/>
</dbReference>
<proteinExistence type="predicted"/>
<evidence type="ECO:0000313" key="2">
    <source>
        <dbReference type="EMBL" id="MCC8364293.1"/>
    </source>
</evidence>
<evidence type="ECO:0000313" key="3">
    <source>
        <dbReference type="Proteomes" id="UP001165293"/>
    </source>
</evidence>
<keyword evidence="1" id="KW-0732">Signal</keyword>
<comment type="caution">
    <text evidence="2">The sequence shown here is derived from an EMBL/GenBank/DDBJ whole genome shotgun (WGS) entry which is preliminary data.</text>
</comment>
<gene>
    <name evidence="2" type="ORF">LK996_14555</name>
</gene>
<dbReference type="EMBL" id="JAJGAK010000004">
    <property type="protein sequence ID" value="MCC8364293.1"/>
    <property type="molecule type" value="Genomic_DNA"/>
</dbReference>
<evidence type="ECO:0000256" key="1">
    <source>
        <dbReference type="SAM" id="SignalP"/>
    </source>
</evidence>
<organism evidence="2 3">
    <name type="scientific">Noviluteimonas lactosilytica</name>
    <dbReference type="NCBI Taxonomy" id="2888523"/>
    <lineage>
        <taxon>Bacteria</taxon>
        <taxon>Pseudomonadati</taxon>
        <taxon>Pseudomonadota</taxon>
        <taxon>Gammaproteobacteria</taxon>
        <taxon>Lysobacterales</taxon>
        <taxon>Lysobacteraceae</taxon>
        <taxon>Noviluteimonas</taxon>
    </lineage>
</organism>
<accession>A0ABS8JL07</accession>
<keyword evidence="3" id="KW-1185">Reference proteome</keyword>
<dbReference type="InterPro" id="IPR021557">
    <property type="entry name" value="DUF3016"/>
</dbReference>
<name>A0ABS8JL07_9GAMM</name>
<dbReference type="Pfam" id="PF11454">
    <property type="entry name" value="DUF3016"/>
    <property type="match status" value="1"/>
</dbReference>
<protein>
    <submittedName>
        <fullName evidence="2">DUF3016 domain-containing protein</fullName>
    </submittedName>
</protein>
<dbReference type="Proteomes" id="UP001165293">
    <property type="component" value="Unassembled WGS sequence"/>
</dbReference>
<reference evidence="2" key="1">
    <citation type="submission" date="2021-10" db="EMBL/GenBank/DDBJ databases">
        <authorList>
            <person name="Lyu M."/>
            <person name="Wang X."/>
            <person name="Meng X."/>
            <person name="Xu K."/>
        </authorList>
    </citation>
    <scope>NUCLEOTIDE SEQUENCE</scope>
    <source>
        <strain evidence="2">A6</strain>
    </source>
</reference>
<sequence length="181" mass="20301">MNARPLACLVLALSLASCASTGPRMVTGSGQPREVGEGTAVNVRWADPAAFSELRYSQNHREAARGDWVVELADYMQAKITKAVPAGDRVDVEILDITRAGEYEWIPRATSDDIRVMRDVYPPRMTLNFRHVDASGAVVAEGERKIADLAYLQSQPPFPANDPLRYDKRLIDTWIRREFKR</sequence>
<feature type="signal peptide" evidence="1">
    <location>
        <begin position="1"/>
        <end position="19"/>
    </location>
</feature>
<feature type="chain" id="PRO_5045797431" evidence="1">
    <location>
        <begin position="20"/>
        <end position="181"/>
    </location>
</feature>